<name>A0AA44HZU8_YERMO</name>
<evidence type="ECO:0008006" key="4">
    <source>
        <dbReference type="Google" id="ProtNLM"/>
    </source>
</evidence>
<proteinExistence type="predicted"/>
<accession>A0AA44HZU8</accession>
<reference evidence="2" key="1">
    <citation type="submission" date="2020-03" db="EMBL/GenBank/DDBJ databases">
        <authorList>
            <person name="Kislichkina A."/>
            <person name="Dentovskaya S."/>
            <person name="Shaikhutdinov R."/>
            <person name="Ivanov S."/>
            <person name="Sizova A."/>
            <person name="Solomentsev V."/>
            <person name="Bogun A."/>
        </authorList>
    </citation>
    <scope>NUCLEOTIDE SEQUENCE</scope>
    <source>
        <strain evidence="2">SCPM-O-B-7610</strain>
    </source>
</reference>
<dbReference type="Proteomes" id="UP000712947">
    <property type="component" value="Unassembled WGS sequence"/>
</dbReference>
<evidence type="ECO:0000313" key="2">
    <source>
        <dbReference type="EMBL" id="NIL22696.1"/>
    </source>
</evidence>
<gene>
    <name evidence="2" type="ORF">HB991_09235</name>
</gene>
<dbReference type="RefSeq" id="WP_054878522.1">
    <property type="nucleotide sequence ID" value="NZ_CAWMPT010000004.1"/>
</dbReference>
<comment type="caution">
    <text evidence="2">The sequence shown here is derived from an EMBL/GenBank/DDBJ whole genome shotgun (WGS) entry which is preliminary data.</text>
</comment>
<feature type="signal peptide" evidence="1">
    <location>
        <begin position="1"/>
        <end position="15"/>
    </location>
</feature>
<evidence type="ECO:0000256" key="1">
    <source>
        <dbReference type="SAM" id="SignalP"/>
    </source>
</evidence>
<keyword evidence="1" id="KW-0732">Signal</keyword>
<sequence>MKKLFFIALSCFAMAGCDVPNSQTSDEGNKNEIPEYVTSAASNVSDAIVANMIRNPDFNCNSIYDEITNNWTIGCFIPEKNPSPFLLFKVTEDKDKTNPPFNYKLVAINGKAKQYAENKALRMFKIDTKSQSDINIDQMISAYTAKFVPK</sequence>
<organism evidence="2 3">
    <name type="scientific">Yersinia mollaretii</name>
    <dbReference type="NCBI Taxonomy" id="33060"/>
    <lineage>
        <taxon>Bacteria</taxon>
        <taxon>Pseudomonadati</taxon>
        <taxon>Pseudomonadota</taxon>
        <taxon>Gammaproteobacteria</taxon>
        <taxon>Enterobacterales</taxon>
        <taxon>Yersiniaceae</taxon>
        <taxon>Yersinia</taxon>
    </lineage>
</organism>
<dbReference type="EMBL" id="JAASAI010000007">
    <property type="protein sequence ID" value="NIL22696.1"/>
    <property type="molecule type" value="Genomic_DNA"/>
</dbReference>
<dbReference type="AlphaFoldDB" id="A0AA44HZU8"/>
<protein>
    <recommendedName>
        <fullName evidence="4">Lipoprotein</fullName>
    </recommendedName>
</protein>
<evidence type="ECO:0000313" key="3">
    <source>
        <dbReference type="Proteomes" id="UP000712947"/>
    </source>
</evidence>
<dbReference type="PROSITE" id="PS51257">
    <property type="entry name" value="PROKAR_LIPOPROTEIN"/>
    <property type="match status" value="1"/>
</dbReference>
<feature type="chain" id="PRO_5041380397" description="Lipoprotein" evidence="1">
    <location>
        <begin position="16"/>
        <end position="150"/>
    </location>
</feature>